<evidence type="ECO:0000259" key="3">
    <source>
        <dbReference type="SMART" id="SM01008"/>
    </source>
</evidence>
<keyword evidence="1" id="KW-0500">Molybdenum</keyword>
<dbReference type="PANTHER" id="PTHR11908:SF132">
    <property type="entry name" value="ALDEHYDE OXIDASE 1-RELATED"/>
    <property type="match status" value="1"/>
</dbReference>
<dbReference type="SUPFAM" id="SSF56003">
    <property type="entry name" value="Molybdenum cofactor-binding domain"/>
    <property type="match status" value="1"/>
</dbReference>
<dbReference type="InterPro" id="IPR046867">
    <property type="entry name" value="AldOxase/xan_DH_MoCoBD2"/>
</dbReference>
<dbReference type="SUPFAM" id="SSF54665">
    <property type="entry name" value="CO dehydrogenase molybdoprotein N-domain-like"/>
    <property type="match status" value="1"/>
</dbReference>
<dbReference type="AlphaFoldDB" id="A0A345PK07"/>
<dbReference type="InterPro" id="IPR008274">
    <property type="entry name" value="AldOxase/xan_DH_MoCoBD1"/>
</dbReference>
<dbReference type="PANTHER" id="PTHR11908">
    <property type="entry name" value="XANTHINE DEHYDROGENASE"/>
    <property type="match status" value="1"/>
</dbReference>
<organism evidence="4 5">
    <name type="scientific">Oceanobacillus zhaokaii</name>
    <dbReference type="NCBI Taxonomy" id="2052660"/>
    <lineage>
        <taxon>Bacteria</taxon>
        <taxon>Bacillati</taxon>
        <taxon>Bacillota</taxon>
        <taxon>Bacilli</taxon>
        <taxon>Bacillales</taxon>
        <taxon>Bacillaceae</taxon>
        <taxon>Oceanobacillus</taxon>
    </lineage>
</organism>
<dbReference type="InterPro" id="IPR000674">
    <property type="entry name" value="Ald_Oxase/Xan_DH_a/b"/>
</dbReference>
<keyword evidence="5" id="KW-1185">Reference proteome</keyword>
<evidence type="ECO:0000256" key="2">
    <source>
        <dbReference type="ARBA" id="ARBA00023002"/>
    </source>
</evidence>
<evidence type="ECO:0000313" key="5">
    <source>
        <dbReference type="Proteomes" id="UP000253908"/>
    </source>
</evidence>
<dbReference type="Pfam" id="PF01315">
    <property type="entry name" value="Ald_Xan_dh_C"/>
    <property type="match status" value="1"/>
</dbReference>
<name>A0A345PK07_9BACI</name>
<dbReference type="InterPro" id="IPR037165">
    <property type="entry name" value="AldOxase/xan_DH_Mopterin-bd_sf"/>
</dbReference>
<dbReference type="Proteomes" id="UP000253908">
    <property type="component" value="Chromosome"/>
</dbReference>
<sequence>MANKVGARIKRKEDPRLLTGNGYFSDDIQLPGMLHAAILRSPHAHAMIKSINVEKALEAPGVVAIYTGKDLEGKIGRIPSSWLIPGSNLKEAPQYPLAIDRVRYVGDGVVLVIAEDRYGVRDVLDLIEVDYELLPVSVRQKEAMQGNAPLVHDDIENNIAFHWKAGEVPDEEIENAEVVVRESFNVQRVAPSPIETRAAIGQYNPGNGELTLWCTSQNPHIHRMVLSEVLNISEAKLRVIAPDIGGGFGGKIGVYPDEALIGYAARDLKQPVKWIEERNEHFSAANHGRDEIIDVELAGTRDGKLTAIRVKNTANMGAYLSTFGPGVPTIDFGLMITGAYDIPKAACETFGVYTNTTPTDAYRGAGKPESTYQIERMIDLFAREIGMDPVEFRRKNFAKKEDFPYTNAQGLVYDSGDYEKPLNKALEILDYKKLRAEQEALRKEGKLIGIGFSTYVELCGFGPSAVAGAIGFQGGVWENATIRVHPSGKVTVFSGTSPHGQGHNTTFSQVVSDKLGIPLEDIEFVFSDTKAVSMGWGTYGSRSVAVGGGAISIAADRIIEKAKKIAAHELETSVEDIDFEDGVFKISGVPGMERKFVDIAKSANYAWNLPEGVEPALEAQAFFDPENFVYPFGTHIVVAEVDKDTGQIELKRYVAVDDVGRVINPLTSEGQVHGGIAQGVGQAMWEGIVYSDQGQLLSGSFMDYTMPKARFFPTIETAFTETLSPVNQLGAKGIGETGTTASIAAVMNAVVDALQPYGVTDVEMPLTPEKIWNIIQTGGENNDTI</sequence>
<dbReference type="GO" id="GO:0005506">
    <property type="term" value="F:iron ion binding"/>
    <property type="evidence" value="ECO:0007669"/>
    <property type="project" value="InterPro"/>
</dbReference>
<evidence type="ECO:0000256" key="1">
    <source>
        <dbReference type="ARBA" id="ARBA00022505"/>
    </source>
</evidence>
<proteinExistence type="predicted"/>
<dbReference type="SMART" id="SM01008">
    <property type="entry name" value="Ald_Xan_dh_C"/>
    <property type="match status" value="1"/>
</dbReference>
<dbReference type="EMBL" id="CP024848">
    <property type="protein sequence ID" value="AXI10337.1"/>
    <property type="molecule type" value="Genomic_DNA"/>
</dbReference>
<reference evidence="5" key="1">
    <citation type="submission" date="2017-11" db="EMBL/GenBank/DDBJ databases">
        <authorList>
            <person name="Zhu W."/>
        </authorList>
    </citation>
    <scope>NUCLEOTIDE SEQUENCE [LARGE SCALE GENOMIC DNA]</scope>
    <source>
        <strain evidence="5">160</strain>
    </source>
</reference>
<dbReference type="OrthoDB" id="9759099at2"/>
<dbReference type="Gene3D" id="3.30.365.10">
    <property type="entry name" value="Aldehyde oxidase/xanthine dehydrogenase, molybdopterin binding domain"/>
    <property type="match status" value="4"/>
</dbReference>
<dbReference type="Pfam" id="PF02738">
    <property type="entry name" value="MoCoBD_1"/>
    <property type="match status" value="1"/>
</dbReference>
<protein>
    <submittedName>
        <fullName evidence="4">Carbon monoxide dehydrogenase</fullName>
    </submittedName>
</protein>
<dbReference type="GO" id="GO:0016491">
    <property type="term" value="F:oxidoreductase activity"/>
    <property type="evidence" value="ECO:0007669"/>
    <property type="project" value="UniProtKB-KW"/>
</dbReference>
<keyword evidence="2" id="KW-0560">Oxidoreductase</keyword>
<dbReference type="Gene3D" id="3.90.1170.50">
    <property type="entry name" value="Aldehyde oxidase/xanthine dehydrogenase, a/b hammerhead"/>
    <property type="match status" value="1"/>
</dbReference>
<dbReference type="RefSeq" id="WP_114917623.1">
    <property type="nucleotide sequence ID" value="NZ_CP024848.1"/>
</dbReference>
<accession>A0A345PK07</accession>
<dbReference type="KEGG" id="ocn:CUC15_15965"/>
<feature type="domain" description="Aldehyde oxidase/xanthine dehydrogenase a/b hammerhead" evidence="3">
    <location>
        <begin position="19"/>
        <end position="135"/>
    </location>
</feature>
<dbReference type="Pfam" id="PF20256">
    <property type="entry name" value="MoCoBD_2"/>
    <property type="match status" value="1"/>
</dbReference>
<dbReference type="InterPro" id="IPR036856">
    <property type="entry name" value="Ald_Oxase/Xan_DH_a/b_sf"/>
</dbReference>
<dbReference type="InterPro" id="IPR016208">
    <property type="entry name" value="Ald_Oxase/xanthine_DH-like"/>
</dbReference>
<gene>
    <name evidence="4" type="ORF">CUC15_15965</name>
</gene>
<evidence type="ECO:0000313" key="4">
    <source>
        <dbReference type="EMBL" id="AXI10337.1"/>
    </source>
</evidence>